<accession>A0A1J1I4P6</accession>
<dbReference type="EMBL" id="CVRI01000041">
    <property type="protein sequence ID" value="CRK95253.1"/>
    <property type="molecule type" value="Genomic_DNA"/>
</dbReference>
<protein>
    <submittedName>
        <fullName evidence="1">CLUMA_CG008769, isoform A</fullName>
    </submittedName>
</protein>
<keyword evidence="2" id="KW-1185">Reference proteome</keyword>
<sequence>MPENVFIFFLDKIYTNIHKLKYPTIYFCFDWVVLFKIRYQARLNSSTLILVKKSQISENFCNDLTSISGIFSQTQLFSLRVLKGKLLISLCKANIQISFDL</sequence>
<proteinExistence type="predicted"/>
<organism evidence="1 2">
    <name type="scientific">Clunio marinus</name>
    <dbReference type="NCBI Taxonomy" id="568069"/>
    <lineage>
        <taxon>Eukaryota</taxon>
        <taxon>Metazoa</taxon>
        <taxon>Ecdysozoa</taxon>
        <taxon>Arthropoda</taxon>
        <taxon>Hexapoda</taxon>
        <taxon>Insecta</taxon>
        <taxon>Pterygota</taxon>
        <taxon>Neoptera</taxon>
        <taxon>Endopterygota</taxon>
        <taxon>Diptera</taxon>
        <taxon>Nematocera</taxon>
        <taxon>Chironomoidea</taxon>
        <taxon>Chironomidae</taxon>
        <taxon>Clunio</taxon>
    </lineage>
</organism>
<reference evidence="1 2" key="1">
    <citation type="submission" date="2015-04" db="EMBL/GenBank/DDBJ databases">
        <authorList>
            <person name="Syromyatnikov M.Y."/>
            <person name="Popov V.N."/>
        </authorList>
    </citation>
    <scope>NUCLEOTIDE SEQUENCE [LARGE SCALE GENOMIC DNA]</scope>
</reference>
<evidence type="ECO:0000313" key="1">
    <source>
        <dbReference type="EMBL" id="CRK95253.1"/>
    </source>
</evidence>
<gene>
    <name evidence="1" type="ORF">CLUMA_CG008769</name>
</gene>
<evidence type="ECO:0000313" key="2">
    <source>
        <dbReference type="Proteomes" id="UP000183832"/>
    </source>
</evidence>
<dbReference type="Proteomes" id="UP000183832">
    <property type="component" value="Unassembled WGS sequence"/>
</dbReference>
<name>A0A1J1I4P6_9DIPT</name>
<dbReference type="AlphaFoldDB" id="A0A1J1I4P6"/>